<dbReference type="AlphaFoldDB" id="A0A0F9RPW8"/>
<accession>A0A0F9RPW8</accession>
<protein>
    <submittedName>
        <fullName evidence="1">Uncharacterized protein</fullName>
    </submittedName>
</protein>
<organism evidence="1">
    <name type="scientific">marine sediment metagenome</name>
    <dbReference type="NCBI Taxonomy" id="412755"/>
    <lineage>
        <taxon>unclassified sequences</taxon>
        <taxon>metagenomes</taxon>
        <taxon>ecological metagenomes</taxon>
    </lineage>
</organism>
<comment type="caution">
    <text evidence="1">The sequence shown here is derived from an EMBL/GenBank/DDBJ whole genome shotgun (WGS) entry which is preliminary data.</text>
</comment>
<reference evidence="1" key="1">
    <citation type="journal article" date="2015" name="Nature">
        <title>Complex archaea that bridge the gap between prokaryotes and eukaryotes.</title>
        <authorList>
            <person name="Spang A."/>
            <person name="Saw J.H."/>
            <person name="Jorgensen S.L."/>
            <person name="Zaremba-Niedzwiedzka K."/>
            <person name="Martijn J."/>
            <person name="Lind A.E."/>
            <person name="van Eijk R."/>
            <person name="Schleper C."/>
            <person name="Guy L."/>
            <person name="Ettema T.J."/>
        </authorList>
    </citation>
    <scope>NUCLEOTIDE SEQUENCE</scope>
</reference>
<gene>
    <name evidence="1" type="ORF">LCGC14_0946730</name>
</gene>
<evidence type="ECO:0000313" key="1">
    <source>
        <dbReference type="EMBL" id="KKN19338.1"/>
    </source>
</evidence>
<proteinExistence type="predicted"/>
<name>A0A0F9RPW8_9ZZZZ</name>
<sequence length="55" mass="6959">MSKQWEQCKKPGLRWWQWIKRRKLYNEIRREILDVVIHRINNLEEKLLSPEDLLE</sequence>
<dbReference type="EMBL" id="LAZR01003345">
    <property type="protein sequence ID" value="KKN19338.1"/>
    <property type="molecule type" value="Genomic_DNA"/>
</dbReference>